<evidence type="ECO:0000256" key="7">
    <source>
        <dbReference type="ARBA" id="ARBA00022723"/>
    </source>
</evidence>
<dbReference type="GO" id="GO:0008777">
    <property type="term" value="F:acetylornithine deacetylase activity"/>
    <property type="evidence" value="ECO:0007669"/>
    <property type="project" value="TreeGrafter"/>
</dbReference>
<evidence type="ECO:0000256" key="12">
    <source>
        <dbReference type="ARBA" id="ARBA00023285"/>
    </source>
</evidence>
<keyword evidence="8 15" id="KW-0378">Hydrolase</keyword>
<dbReference type="GO" id="GO:0019877">
    <property type="term" value="P:diaminopimelate biosynthetic process"/>
    <property type="evidence" value="ECO:0007669"/>
    <property type="project" value="UniProtKB-UniRule"/>
</dbReference>
<dbReference type="Pfam" id="PF07687">
    <property type="entry name" value="M20_dimer"/>
    <property type="match status" value="1"/>
</dbReference>
<feature type="domain" description="Peptidase M20 dimerisation" evidence="16">
    <location>
        <begin position="179"/>
        <end position="284"/>
    </location>
</feature>
<dbReference type="Proteomes" id="UP000010799">
    <property type="component" value="Chromosome"/>
</dbReference>
<dbReference type="GO" id="GO:0009089">
    <property type="term" value="P:lysine biosynthetic process via diaminopimelate"/>
    <property type="evidence" value="ECO:0007669"/>
    <property type="project" value="UniProtKB-UniRule"/>
</dbReference>
<feature type="active site" description="Proton acceptor" evidence="15">
    <location>
        <position position="137"/>
    </location>
</feature>
<evidence type="ECO:0000256" key="13">
    <source>
        <dbReference type="ARBA" id="ARBA00031891"/>
    </source>
</evidence>
<dbReference type="InterPro" id="IPR011650">
    <property type="entry name" value="Peptidase_M20_dimer"/>
</dbReference>
<feature type="binding site" evidence="15">
    <location>
        <position position="103"/>
    </location>
    <ligand>
        <name>Zn(2+)</name>
        <dbReference type="ChEBI" id="CHEBI:29105"/>
        <label>1</label>
    </ligand>
</feature>
<comment type="catalytic activity">
    <reaction evidence="14 15">
        <text>N-succinyl-(2S,6S)-2,6-diaminopimelate + H2O = (2S,6S)-2,6-diaminopimelate + succinate</text>
        <dbReference type="Rhea" id="RHEA:22608"/>
        <dbReference type="ChEBI" id="CHEBI:15377"/>
        <dbReference type="ChEBI" id="CHEBI:30031"/>
        <dbReference type="ChEBI" id="CHEBI:57609"/>
        <dbReference type="ChEBI" id="CHEBI:58087"/>
        <dbReference type="EC" id="3.5.1.18"/>
    </reaction>
</comment>
<keyword evidence="9 15" id="KW-0862">Zinc</keyword>
<feature type="binding site" evidence="15">
    <location>
        <position position="70"/>
    </location>
    <ligand>
        <name>Zn(2+)</name>
        <dbReference type="ChEBI" id="CHEBI:29105"/>
        <label>1</label>
    </ligand>
</feature>
<protein>
    <recommendedName>
        <fullName evidence="5 15">Succinyl-diaminopimelate desuccinylase</fullName>
        <shortName evidence="15">SDAP desuccinylase</shortName>
        <ecNumber evidence="4 15">3.5.1.18</ecNumber>
    </recommendedName>
    <alternativeName>
        <fullName evidence="13 15">N-succinyl-LL-2,6-diaminoheptanedioate amidohydrolase</fullName>
    </alternativeName>
</protein>
<evidence type="ECO:0000256" key="1">
    <source>
        <dbReference type="ARBA" id="ARBA00005130"/>
    </source>
</evidence>
<evidence type="ECO:0000259" key="16">
    <source>
        <dbReference type="Pfam" id="PF07687"/>
    </source>
</evidence>
<dbReference type="PANTHER" id="PTHR43808">
    <property type="entry name" value="ACETYLORNITHINE DEACETYLASE"/>
    <property type="match status" value="1"/>
</dbReference>
<evidence type="ECO:0000256" key="10">
    <source>
        <dbReference type="ARBA" id="ARBA00022915"/>
    </source>
</evidence>
<evidence type="ECO:0000256" key="6">
    <source>
        <dbReference type="ARBA" id="ARBA00022605"/>
    </source>
</evidence>
<gene>
    <name evidence="15" type="primary">dapE</name>
    <name evidence="17" type="ordered locus">B488_00370</name>
</gene>
<dbReference type="Gene3D" id="3.40.630.10">
    <property type="entry name" value="Zn peptidases"/>
    <property type="match status" value="2"/>
</dbReference>
<proteinExistence type="inferred from homology"/>
<dbReference type="NCBIfam" id="NF009557">
    <property type="entry name" value="PRK13009.1"/>
    <property type="match status" value="1"/>
</dbReference>
<evidence type="ECO:0000256" key="2">
    <source>
        <dbReference type="ARBA" id="ARBA00006746"/>
    </source>
</evidence>
<dbReference type="PROSITE" id="PS00758">
    <property type="entry name" value="ARGE_DAPE_CPG2_1"/>
    <property type="match status" value="1"/>
</dbReference>
<evidence type="ECO:0000256" key="14">
    <source>
        <dbReference type="ARBA" id="ARBA00051301"/>
    </source>
</evidence>
<evidence type="ECO:0000256" key="11">
    <source>
        <dbReference type="ARBA" id="ARBA00023154"/>
    </source>
</evidence>
<dbReference type="SUPFAM" id="SSF53187">
    <property type="entry name" value="Zn-dependent exopeptidases"/>
    <property type="match status" value="1"/>
</dbReference>
<dbReference type="NCBIfam" id="TIGR01246">
    <property type="entry name" value="dapE_proteo"/>
    <property type="match status" value="1"/>
</dbReference>
<dbReference type="eggNOG" id="COG0624">
    <property type="taxonomic scope" value="Bacteria"/>
</dbReference>
<name>L0ET87_LIBCB</name>
<keyword evidence="18" id="KW-1185">Reference proteome</keyword>
<evidence type="ECO:0000256" key="15">
    <source>
        <dbReference type="HAMAP-Rule" id="MF_01690"/>
    </source>
</evidence>
<evidence type="ECO:0000256" key="9">
    <source>
        <dbReference type="ARBA" id="ARBA00022833"/>
    </source>
</evidence>
<keyword evidence="12 15" id="KW-0170">Cobalt</keyword>
<dbReference type="InterPro" id="IPR001261">
    <property type="entry name" value="ArgE/DapE_CS"/>
</dbReference>
<evidence type="ECO:0000256" key="8">
    <source>
        <dbReference type="ARBA" id="ARBA00022801"/>
    </source>
</evidence>
<dbReference type="Pfam" id="PF01546">
    <property type="entry name" value="Peptidase_M20"/>
    <property type="match status" value="1"/>
</dbReference>
<dbReference type="STRING" id="1215343.B488_00370"/>
<evidence type="ECO:0000256" key="3">
    <source>
        <dbReference type="ARBA" id="ARBA00011738"/>
    </source>
</evidence>
<comment type="subunit">
    <text evidence="3 15">Homodimer.</text>
</comment>
<feature type="binding site" evidence="15">
    <location>
        <position position="103"/>
    </location>
    <ligand>
        <name>Zn(2+)</name>
        <dbReference type="ChEBI" id="CHEBI:29105"/>
        <label>2</label>
    </ligand>
</feature>
<dbReference type="EC" id="3.5.1.18" evidence="4 15"/>
<keyword evidence="10 15" id="KW-0220">Diaminopimelate biosynthesis</keyword>
<evidence type="ECO:0000313" key="17">
    <source>
        <dbReference type="EMBL" id="AGA64030.1"/>
    </source>
</evidence>
<evidence type="ECO:0000313" key="18">
    <source>
        <dbReference type="Proteomes" id="UP000010799"/>
    </source>
</evidence>
<feature type="binding site" evidence="15">
    <location>
        <position position="138"/>
    </location>
    <ligand>
        <name>Zn(2+)</name>
        <dbReference type="ChEBI" id="CHEBI:29105"/>
        <label>2</label>
    </ligand>
</feature>
<dbReference type="PANTHER" id="PTHR43808:SF31">
    <property type="entry name" value="N-ACETYL-L-CITRULLINE DEACETYLASE"/>
    <property type="match status" value="1"/>
</dbReference>
<dbReference type="KEGG" id="lcc:B488_00370"/>
<organism evidence="17 18">
    <name type="scientific">Liberibacter crescens (strain BT-1)</name>
    <dbReference type="NCBI Taxonomy" id="1215343"/>
    <lineage>
        <taxon>Bacteria</taxon>
        <taxon>Pseudomonadati</taxon>
        <taxon>Pseudomonadota</taxon>
        <taxon>Alphaproteobacteria</taxon>
        <taxon>Hyphomicrobiales</taxon>
        <taxon>Rhizobiaceae</taxon>
        <taxon>Liberibacter</taxon>
    </lineage>
</organism>
<keyword evidence="7 15" id="KW-0479">Metal-binding</keyword>
<dbReference type="UniPathway" id="UPA00034">
    <property type="reaction ID" value="UER00021"/>
</dbReference>
<accession>L0ET87</accession>
<evidence type="ECO:0000256" key="5">
    <source>
        <dbReference type="ARBA" id="ARBA00022391"/>
    </source>
</evidence>
<dbReference type="EMBL" id="CP003789">
    <property type="protein sequence ID" value="AGA64030.1"/>
    <property type="molecule type" value="Genomic_DNA"/>
</dbReference>
<dbReference type="Gene3D" id="3.30.70.360">
    <property type="match status" value="1"/>
</dbReference>
<comment type="similarity">
    <text evidence="2 15">Belongs to the peptidase M20A family. DapE subfamily.</text>
</comment>
<evidence type="ECO:0000256" key="4">
    <source>
        <dbReference type="ARBA" id="ARBA00011921"/>
    </source>
</evidence>
<dbReference type="PROSITE" id="PS00759">
    <property type="entry name" value="ARGE_DAPE_CPG2_2"/>
    <property type="match status" value="1"/>
</dbReference>
<dbReference type="InterPro" id="IPR005941">
    <property type="entry name" value="DapE_proteobac"/>
</dbReference>
<dbReference type="InterPro" id="IPR036264">
    <property type="entry name" value="Bact_exopeptidase_dim_dom"/>
</dbReference>
<feature type="binding site" evidence="15">
    <location>
        <position position="166"/>
    </location>
    <ligand>
        <name>Zn(2+)</name>
        <dbReference type="ChEBI" id="CHEBI:29105"/>
        <label>1</label>
    </ligand>
</feature>
<dbReference type="GO" id="GO:0008270">
    <property type="term" value="F:zinc ion binding"/>
    <property type="evidence" value="ECO:0007669"/>
    <property type="project" value="UniProtKB-UniRule"/>
</dbReference>
<comment type="function">
    <text evidence="15">Catalyzes the hydrolysis of N-succinyl-L,L-diaminopimelic acid (SDAP), forming succinate and LL-2,6-diaminopimelate (DAP), an intermediate involved in the bacterial biosynthesis of lysine and meso-diaminopimelic acid, an essential component of bacterial cell walls.</text>
</comment>
<comment type="pathway">
    <text evidence="1 15">Amino-acid biosynthesis; L-lysine biosynthesis via DAP pathway; LL-2,6-diaminopimelate from (S)-tetrahydrodipicolinate (succinylase route): step 3/3.</text>
</comment>
<dbReference type="InterPro" id="IPR050072">
    <property type="entry name" value="Peptidase_M20A"/>
</dbReference>
<sequence length="396" mass="43484">MDPLDNLIKLIRCPSITPSEGGALSVLSNILEPLGFSITRITESESGIPDVENLYARLGTQSPHLMFAGHTDVVPTGDEKEWKHPPFSATIENNKIYGRGAVDMKGAIACFAAAIARFIKTNGHPKGSISFLITGDEEGLAINGTSKLLAWAAKKGETWDACIVGEPTSNYKLGDTIKIGRRGSLSGFITIHGVQGHVAYQHLSDNPIHSILPILDSLIYPSFDTGNSNFLPTNLEITTIDVGNPALNVIPGKAHAAFNVRFNNLWTVSTLMKEIDTRINQAAQNMLIKRNNTPINYTLKFNTSPSEAFLTYNNTLIPILKKTIENITGINPELSTSGGTSDSRFIKDYCPVIEFGLVGKTMHMINEHADLFDLEILTKIYENFIKNWFNCFSKRS</sequence>
<dbReference type="AlphaFoldDB" id="L0ET87"/>
<dbReference type="GO" id="GO:0050897">
    <property type="term" value="F:cobalt ion binding"/>
    <property type="evidence" value="ECO:0007669"/>
    <property type="project" value="UniProtKB-UniRule"/>
</dbReference>
<dbReference type="PATRIC" id="fig|1215343.11.peg.40"/>
<keyword evidence="11 15" id="KW-0457">Lysine biosynthesis</keyword>
<dbReference type="GO" id="GO:0006526">
    <property type="term" value="P:L-arginine biosynthetic process"/>
    <property type="evidence" value="ECO:0007669"/>
    <property type="project" value="TreeGrafter"/>
</dbReference>
<feature type="binding site" evidence="15">
    <location>
        <position position="363"/>
    </location>
    <ligand>
        <name>Zn(2+)</name>
        <dbReference type="ChEBI" id="CHEBI:29105"/>
        <label>2</label>
    </ligand>
</feature>
<reference evidence="17 18" key="1">
    <citation type="journal article" date="2012" name="Stand. Genomic Sci.">
        <title>Complete genome sequence of Liberibacter crescens BT-1.</title>
        <authorList>
            <person name="Leonard M.T."/>
            <person name="Fagen J.R."/>
            <person name="Davis-Richardson A.G."/>
            <person name="Davis M.J."/>
            <person name="Triplett E.W."/>
        </authorList>
    </citation>
    <scope>NUCLEOTIDE SEQUENCE [LARGE SCALE GENOMIC DNA]</scope>
    <source>
        <strain evidence="17 18">BT-1</strain>
    </source>
</reference>
<dbReference type="GO" id="GO:0009014">
    <property type="term" value="F:succinyl-diaminopimelate desuccinylase activity"/>
    <property type="evidence" value="ECO:0007669"/>
    <property type="project" value="UniProtKB-UniRule"/>
</dbReference>
<dbReference type="HAMAP" id="MF_01690">
    <property type="entry name" value="DapE"/>
    <property type="match status" value="1"/>
</dbReference>
<comment type="cofactor">
    <cofactor evidence="15">
        <name>Zn(2+)</name>
        <dbReference type="ChEBI" id="CHEBI:29105"/>
    </cofactor>
    <cofactor evidence="15">
        <name>Co(2+)</name>
        <dbReference type="ChEBI" id="CHEBI:48828"/>
    </cofactor>
    <text evidence="15">Binds 2 Zn(2+) or Co(2+) ions per subunit.</text>
</comment>
<keyword evidence="6 15" id="KW-0028">Amino-acid biosynthesis</keyword>
<dbReference type="SUPFAM" id="SSF55031">
    <property type="entry name" value="Bacterial exopeptidase dimerisation domain"/>
    <property type="match status" value="1"/>
</dbReference>
<dbReference type="HOGENOM" id="CLU_021802_4_0_5"/>
<dbReference type="InterPro" id="IPR002933">
    <property type="entry name" value="Peptidase_M20"/>
</dbReference>
<dbReference type="CDD" id="cd03891">
    <property type="entry name" value="M20_DapE_proteobac"/>
    <property type="match status" value="1"/>
</dbReference>
<feature type="active site" evidence="15">
    <location>
        <position position="72"/>
    </location>
</feature>